<gene>
    <name evidence="1" type="ORF">H8K32_19825</name>
</gene>
<dbReference type="AlphaFoldDB" id="A0A923HL99"/>
<comment type="caution">
    <text evidence="1">The sequence shown here is derived from an EMBL/GenBank/DDBJ whole genome shotgun (WGS) entry which is preliminary data.</text>
</comment>
<sequence length="79" mass="8578">IIDSAIEANCALSVATFGEDFWCYVMAEKKRASVTEAQRSAILEWLGKQPQIVNLQASPLRDAKLGSELEPSLLVKGNG</sequence>
<evidence type="ECO:0000313" key="1">
    <source>
        <dbReference type="EMBL" id="MBC3864350.1"/>
    </source>
</evidence>
<dbReference type="RefSeq" id="WP_186914338.1">
    <property type="nucleotide sequence ID" value="NZ_JACOFV010000036.1"/>
</dbReference>
<organism evidence="1 2">
    <name type="scientific">Undibacterium jejuense</name>
    <dbReference type="NCBI Taxonomy" id="1344949"/>
    <lineage>
        <taxon>Bacteria</taxon>
        <taxon>Pseudomonadati</taxon>
        <taxon>Pseudomonadota</taxon>
        <taxon>Betaproteobacteria</taxon>
        <taxon>Burkholderiales</taxon>
        <taxon>Oxalobacteraceae</taxon>
        <taxon>Undibacterium</taxon>
    </lineage>
</organism>
<dbReference type="InterPro" id="IPR007416">
    <property type="entry name" value="YggL_50S_bp"/>
</dbReference>
<accession>A0A923HL99</accession>
<feature type="non-terminal residue" evidence="1">
    <location>
        <position position="1"/>
    </location>
</feature>
<evidence type="ECO:0000313" key="2">
    <source>
        <dbReference type="Proteomes" id="UP000634011"/>
    </source>
</evidence>
<dbReference type="EMBL" id="JACOFV010000036">
    <property type="protein sequence ID" value="MBC3864350.1"/>
    <property type="molecule type" value="Genomic_DNA"/>
</dbReference>
<proteinExistence type="predicted"/>
<name>A0A923HL99_9BURK</name>
<dbReference type="Pfam" id="PF04320">
    <property type="entry name" value="YggL_50S_bp"/>
    <property type="match status" value="1"/>
</dbReference>
<reference evidence="1" key="1">
    <citation type="submission" date="2020-08" db="EMBL/GenBank/DDBJ databases">
        <title>Novel species isolated from subtropical streams in China.</title>
        <authorList>
            <person name="Lu H."/>
        </authorList>
    </citation>
    <scope>NUCLEOTIDE SEQUENCE</scope>
    <source>
        <strain evidence="1">KACC 12607</strain>
    </source>
</reference>
<dbReference type="Proteomes" id="UP000634011">
    <property type="component" value="Unassembled WGS sequence"/>
</dbReference>
<protein>
    <submittedName>
        <fullName evidence="1">DUF469 family protein</fullName>
    </submittedName>
</protein>
<keyword evidence="2" id="KW-1185">Reference proteome</keyword>